<reference evidence="2 3" key="1">
    <citation type="journal article" date="2023" name="Plants (Basel)">
        <title>Bridging the Gap: Combining Genomics and Transcriptomics Approaches to Understand Stylosanthes scabra, an Orphan Legume from the Brazilian Caatinga.</title>
        <authorList>
            <person name="Ferreira-Neto J.R.C."/>
            <person name="da Silva M.D."/>
            <person name="Binneck E."/>
            <person name="de Melo N.F."/>
            <person name="da Silva R.H."/>
            <person name="de Melo A.L.T.M."/>
            <person name="Pandolfi V."/>
            <person name="Bustamante F.O."/>
            <person name="Brasileiro-Vidal A.C."/>
            <person name="Benko-Iseppon A.M."/>
        </authorList>
    </citation>
    <scope>NUCLEOTIDE SEQUENCE [LARGE SCALE GENOMIC DNA]</scope>
    <source>
        <tissue evidence="2">Leaves</tissue>
    </source>
</reference>
<feature type="region of interest" description="Disordered" evidence="1">
    <location>
        <begin position="79"/>
        <end position="197"/>
    </location>
</feature>
<comment type="caution">
    <text evidence="2">The sequence shown here is derived from an EMBL/GenBank/DDBJ whole genome shotgun (WGS) entry which is preliminary data.</text>
</comment>
<evidence type="ECO:0000313" key="2">
    <source>
        <dbReference type="EMBL" id="MED6209093.1"/>
    </source>
</evidence>
<name>A0ABU6YKB5_9FABA</name>
<feature type="compositionally biased region" description="Basic and acidic residues" evidence="1">
    <location>
        <begin position="10"/>
        <end position="25"/>
    </location>
</feature>
<gene>
    <name evidence="2" type="ORF">PIB30_051356</name>
</gene>
<keyword evidence="3" id="KW-1185">Reference proteome</keyword>
<evidence type="ECO:0000256" key="1">
    <source>
        <dbReference type="SAM" id="MobiDB-lite"/>
    </source>
</evidence>
<organism evidence="2 3">
    <name type="scientific">Stylosanthes scabra</name>
    <dbReference type="NCBI Taxonomy" id="79078"/>
    <lineage>
        <taxon>Eukaryota</taxon>
        <taxon>Viridiplantae</taxon>
        <taxon>Streptophyta</taxon>
        <taxon>Embryophyta</taxon>
        <taxon>Tracheophyta</taxon>
        <taxon>Spermatophyta</taxon>
        <taxon>Magnoliopsida</taxon>
        <taxon>eudicotyledons</taxon>
        <taxon>Gunneridae</taxon>
        <taxon>Pentapetalae</taxon>
        <taxon>rosids</taxon>
        <taxon>fabids</taxon>
        <taxon>Fabales</taxon>
        <taxon>Fabaceae</taxon>
        <taxon>Papilionoideae</taxon>
        <taxon>50 kb inversion clade</taxon>
        <taxon>dalbergioids sensu lato</taxon>
        <taxon>Dalbergieae</taxon>
        <taxon>Pterocarpus clade</taxon>
        <taxon>Stylosanthes</taxon>
    </lineage>
</organism>
<evidence type="ECO:0000313" key="3">
    <source>
        <dbReference type="Proteomes" id="UP001341840"/>
    </source>
</evidence>
<accession>A0ABU6YKB5</accession>
<feature type="compositionally biased region" description="Polar residues" evidence="1">
    <location>
        <begin position="167"/>
        <end position="187"/>
    </location>
</feature>
<dbReference type="EMBL" id="JASCZI010242018">
    <property type="protein sequence ID" value="MED6209093.1"/>
    <property type="molecule type" value="Genomic_DNA"/>
</dbReference>
<proteinExistence type="predicted"/>
<sequence length="197" mass="22781">MLRLAPSSRRVREDNRRGIEKREKYEDSDEIADSDLGIIKTQRYHFDDEPFIHLLHNIRFDLDRPYGLPVESLLALKRRNSAEKKDPFPQGFGLSRRASSTPQYSPLGPDNKVMRGQDHSKVGNSFRHPRPMDMDADEDYLQYLEELQRHPEYSPVHSSHAFAQHPFDNSESPSSDAHSQPSYNLSSVWPPPIDLSQ</sequence>
<feature type="region of interest" description="Disordered" evidence="1">
    <location>
        <begin position="1"/>
        <end position="30"/>
    </location>
</feature>
<dbReference type="Proteomes" id="UP001341840">
    <property type="component" value="Unassembled WGS sequence"/>
</dbReference>
<protein>
    <submittedName>
        <fullName evidence="2">Uncharacterized protein</fullName>
    </submittedName>
</protein>
<feature type="compositionally biased region" description="Basic and acidic residues" evidence="1">
    <location>
        <begin position="112"/>
        <end position="121"/>
    </location>
</feature>